<dbReference type="AlphaFoldDB" id="A0A401U5H4"/>
<dbReference type="GO" id="GO:0005737">
    <property type="term" value="C:cytoplasm"/>
    <property type="evidence" value="ECO:0007669"/>
    <property type="project" value="TreeGrafter"/>
</dbReference>
<dbReference type="EMBL" id="BHXQ01000001">
    <property type="protein sequence ID" value="GCC50178.1"/>
    <property type="molecule type" value="Genomic_DNA"/>
</dbReference>
<dbReference type="Pfam" id="PF03435">
    <property type="entry name" value="Sacchrp_dh_NADP"/>
    <property type="match status" value="1"/>
</dbReference>
<comment type="caution">
    <text evidence="4">The sequence shown here is derived from an EMBL/GenBank/DDBJ whole genome shotgun (WGS) entry which is preliminary data.</text>
</comment>
<dbReference type="SUPFAM" id="SSF51735">
    <property type="entry name" value="NAD(P)-binding Rossmann-fold domains"/>
    <property type="match status" value="1"/>
</dbReference>
<evidence type="ECO:0000259" key="3">
    <source>
        <dbReference type="Pfam" id="PF16653"/>
    </source>
</evidence>
<evidence type="ECO:0000259" key="2">
    <source>
        <dbReference type="Pfam" id="PF03435"/>
    </source>
</evidence>
<keyword evidence="1" id="KW-0560">Oxidoreductase</keyword>
<protein>
    <submittedName>
        <fullName evidence="4">Saccharopine dehydrogenase</fullName>
    </submittedName>
</protein>
<dbReference type="InterPro" id="IPR032095">
    <property type="entry name" value="Sacchrp_dh-like_C"/>
</dbReference>
<proteinExistence type="predicted"/>
<sequence>MKCILVLGAGRSSSCLIDYLLKEAKLNDWHIVVGDLSVEAAREKVGEHKNGEGIFFSIDDVALSSTWIAKADCVISLLPAFLHLKVAMLCLELNKHLLTASYISPEMKAMHEEAVKKNLLFLNECGLDPGIDHMSAMLIIDKIHDKKGKLISFESYTGGLIAPETDPENPWRYKFTWNARNVVMAGHGTARFLEAGQFKYVPYQQLFTRTTSIEVPGFGAYEGYANRDSLQYIDTYGLKDIRTMIRGTLRNKGYCDAWNVLVQLGCCDEGYVLENLPAMTHQSFIETYLRSGSGTVEDRLCQQFKLDKEGEEIKRLRWSGFFSDEKIGMMKGTPAQVVEHILSKRWTLSPLDKDMIVMWHRFIYSIGDQLYEVQASLVAKGDDSISTAMAKTVGWPLAIAAKLLMLGKITERGVCMPIMPSLYEPILEELDGLGIRMHEDERRIK</sequence>
<name>A0A401U5H4_9BACT</name>
<dbReference type="InterPro" id="IPR036291">
    <property type="entry name" value="NAD(P)-bd_dom_sf"/>
</dbReference>
<dbReference type="PANTHER" id="PTHR11133">
    <property type="entry name" value="SACCHAROPINE DEHYDROGENASE"/>
    <property type="match status" value="1"/>
</dbReference>
<dbReference type="InterPro" id="IPR005097">
    <property type="entry name" value="Sacchrp_dh_NADP-bd"/>
</dbReference>
<feature type="domain" description="Saccharopine dehydrogenase-like C-terminal" evidence="3">
    <location>
        <begin position="126"/>
        <end position="434"/>
    </location>
</feature>
<dbReference type="Pfam" id="PF16653">
    <property type="entry name" value="Sacchrp_dh_C"/>
    <property type="match status" value="1"/>
</dbReference>
<dbReference type="Gene3D" id="3.30.360.10">
    <property type="entry name" value="Dihydrodipicolinate Reductase, domain 2"/>
    <property type="match status" value="1"/>
</dbReference>
<evidence type="ECO:0000313" key="4">
    <source>
        <dbReference type="EMBL" id="GCC50178.1"/>
    </source>
</evidence>
<organism evidence="4 5">
    <name type="scientific">Chryseotalea sanaruensis</name>
    <dbReference type="NCBI Taxonomy" id="2482724"/>
    <lineage>
        <taxon>Bacteria</taxon>
        <taxon>Pseudomonadati</taxon>
        <taxon>Bacteroidota</taxon>
        <taxon>Cytophagia</taxon>
        <taxon>Cytophagales</taxon>
        <taxon>Chryseotaleaceae</taxon>
        <taxon>Chryseotalea</taxon>
    </lineage>
</organism>
<dbReference type="InterPro" id="IPR051168">
    <property type="entry name" value="AASS"/>
</dbReference>
<accession>A0A401U5H4</accession>
<evidence type="ECO:0000313" key="5">
    <source>
        <dbReference type="Proteomes" id="UP000288227"/>
    </source>
</evidence>
<dbReference type="RefSeq" id="WP_127120829.1">
    <property type="nucleotide sequence ID" value="NZ_BHXQ01000001.1"/>
</dbReference>
<dbReference type="Gene3D" id="3.40.50.720">
    <property type="entry name" value="NAD(P)-binding Rossmann-like Domain"/>
    <property type="match status" value="1"/>
</dbReference>
<evidence type="ECO:0000256" key="1">
    <source>
        <dbReference type="ARBA" id="ARBA00023002"/>
    </source>
</evidence>
<gene>
    <name evidence="4" type="ORF">SanaruYs_03930</name>
</gene>
<dbReference type="SUPFAM" id="SSF55347">
    <property type="entry name" value="Glyceraldehyde-3-phosphate dehydrogenase-like, C-terminal domain"/>
    <property type="match status" value="1"/>
</dbReference>
<dbReference type="GO" id="GO:0019878">
    <property type="term" value="P:lysine biosynthetic process via aminoadipic acid"/>
    <property type="evidence" value="ECO:0007669"/>
    <property type="project" value="TreeGrafter"/>
</dbReference>
<keyword evidence="5" id="KW-1185">Reference proteome</keyword>
<dbReference type="GO" id="GO:0004753">
    <property type="term" value="F:saccharopine dehydrogenase activity"/>
    <property type="evidence" value="ECO:0007669"/>
    <property type="project" value="TreeGrafter"/>
</dbReference>
<dbReference type="Proteomes" id="UP000288227">
    <property type="component" value="Unassembled WGS sequence"/>
</dbReference>
<reference evidence="4 5" key="1">
    <citation type="submission" date="2018-11" db="EMBL/GenBank/DDBJ databases">
        <title>Chryseotalea sanarue gen. nov., sp., nov., a member of the family Cytophagaceae, isolated from a brackish lake in Hamamatsu Japan.</title>
        <authorList>
            <person name="Maejima Y."/>
            <person name="Iino T."/>
            <person name="Muraguchi Y."/>
            <person name="Fukuda K."/>
            <person name="Ohkuma M."/>
            <person name="Moriuchi R."/>
            <person name="Dohra H."/>
            <person name="Kimbara K."/>
            <person name="Shintani M."/>
        </authorList>
    </citation>
    <scope>NUCLEOTIDE SEQUENCE [LARGE SCALE GENOMIC DNA]</scope>
    <source>
        <strain evidence="4 5">Ys</strain>
    </source>
</reference>
<dbReference type="PANTHER" id="PTHR11133:SF22">
    <property type="entry name" value="ALPHA-AMINOADIPIC SEMIALDEHYDE SYNTHASE, MITOCHONDRIAL"/>
    <property type="match status" value="1"/>
</dbReference>
<dbReference type="Gene3D" id="1.10.1870.10">
    <property type="entry name" value="Domain 3, Saccharopine reductase"/>
    <property type="match status" value="1"/>
</dbReference>
<feature type="domain" description="Saccharopine dehydrogenase NADP binding" evidence="2">
    <location>
        <begin position="4"/>
        <end position="119"/>
    </location>
</feature>
<dbReference type="OrthoDB" id="973788at2"/>